<reference evidence="1 2" key="1">
    <citation type="journal article" date="2018" name="Sci. Rep.">
        <title>Extensive genomic diversity among Mycobacterium marinum strains revealed by whole genome sequencing.</title>
        <authorList>
            <person name="Das S."/>
            <person name="Pettersson B.M."/>
            <person name="Behra P.R."/>
            <person name="Mallick A."/>
            <person name="Cheramie M."/>
            <person name="Ramesh M."/>
            <person name="Shirreff L."/>
            <person name="DuCote T."/>
            <person name="Dasgupta S."/>
            <person name="Ennis D.G."/>
            <person name="Kirsebom L.A."/>
        </authorList>
    </citation>
    <scope>NUCLEOTIDE SEQUENCE [LARGE SCALE GENOMIC DNA]</scope>
    <source>
        <strain evidence="1 2">Davis1</strain>
    </source>
</reference>
<protein>
    <submittedName>
        <fullName evidence="1">Uncharacterized protein</fullName>
    </submittedName>
</protein>
<proteinExistence type="predicted"/>
<comment type="caution">
    <text evidence="1">The sequence shown here is derived from an EMBL/GenBank/DDBJ whole genome shotgun (WGS) entry which is preliminary data.</text>
</comment>
<evidence type="ECO:0000313" key="1">
    <source>
        <dbReference type="EMBL" id="RFZ40879.1"/>
    </source>
</evidence>
<dbReference type="Proteomes" id="UP000257451">
    <property type="component" value="Unassembled WGS sequence"/>
</dbReference>
<evidence type="ECO:0000313" key="2">
    <source>
        <dbReference type="Proteomes" id="UP000257451"/>
    </source>
</evidence>
<sequence length="51" mass="5875">MARLDSLLRIFTEGRYVALLNGRHDPIREEAIAEMQARYDHLAGVPTNETY</sequence>
<name>A0A3E2MVI7_MYCMR</name>
<dbReference type="EMBL" id="PEDF01000085">
    <property type="protein sequence ID" value="RFZ40879.1"/>
    <property type="molecule type" value="Genomic_DNA"/>
</dbReference>
<gene>
    <name evidence="1" type="ORF">DAVIS_02844</name>
</gene>
<organism evidence="1 2">
    <name type="scientific">Mycobacterium marinum</name>
    <dbReference type="NCBI Taxonomy" id="1781"/>
    <lineage>
        <taxon>Bacteria</taxon>
        <taxon>Bacillati</taxon>
        <taxon>Actinomycetota</taxon>
        <taxon>Actinomycetes</taxon>
        <taxon>Mycobacteriales</taxon>
        <taxon>Mycobacteriaceae</taxon>
        <taxon>Mycobacterium</taxon>
        <taxon>Mycobacterium ulcerans group</taxon>
    </lineage>
</organism>
<accession>A0A3E2MVI7</accession>
<dbReference type="AlphaFoldDB" id="A0A3E2MVI7"/>